<feature type="compositionally biased region" description="Basic and acidic residues" evidence="1">
    <location>
        <begin position="256"/>
        <end position="270"/>
    </location>
</feature>
<dbReference type="SMART" id="SM00595">
    <property type="entry name" value="MADF"/>
    <property type="match status" value="1"/>
</dbReference>
<dbReference type="AlphaFoldDB" id="A0A6P4J6E2"/>
<evidence type="ECO:0000259" key="2">
    <source>
        <dbReference type="PROSITE" id="PS51029"/>
    </source>
</evidence>
<organism evidence="3 4">
    <name type="scientific">Drosophila kikkawai</name>
    <name type="common">Fruit fly</name>
    <dbReference type="NCBI Taxonomy" id="30033"/>
    <lineage>
        <taxon>Eukaryota</taxon>
        <taxon>Metazoa</taxon>
        <taxon>Ecdysozoa</taxon>
        <taxon>Arthropoda</taxon>
        <taxon>Hexapoda</taxon>
        <taxon>Insecta</taxon>
        <taxon>Pterygota</taxon>
        <taxon>Neoptera</taxon>
        <taxon>Endopterygota</taxon>
        <taxon>Diptera</taxon>
        <taxon>Brachycera</taxon>
        <taxon>Muscomorpha</taxon>
        <taxon>Ephydroidea</taxon>
        <taxon>Drosophilidae</taxon>
        <taxon>Drosophila</taxon>
        <taxon>Sophophora</taxon>
    </lineage>
</organism>
<dbReference type="InterPro" id="IPR006578">
    <property type="entry name" value="MADF-dom"/>
</dbReference>
<dbReference type="PANTHER" id="PTHR21505:SF8">
    <property type="entry name" value="DPT-YFP REPRESSOR BY OVEREXPRESSION, ISOFORM D-RELATED"/>
    <property type="match status" value="1"/>
</dbReference>
<proteinExistence type="predicted"/>
<reference evidence="4" key="1">
    <citation type="submission" date="2025-08" db="UniProtKB">
        <authorList>
            <consortium name="RefSeq"/>
        </authorList>
    </citation>
    <scope>IDENTIFICATION</scope>
    <source>
        <strain evidence="4">14028-0561.14</strain>
        <tissue evidence="4">Whole fly</tissue>
    </source>
</reference>
<evidence type="ECO:0000313" key="3">
    <source>
        <dbReference type="Proteomes" id="UP001652661"/>
    </source>
</evidence>
<name>A0A6P4J6E2_DROKI</name>
<feature type="domain" description="MADF" evidence="2">
    <location>
        <begin position="14"/>
        <end position="105"/>
    </location>
</feature>
<dbReference type="OrthoDB" id="6152242at2759"/>
<accession>A0A6P4J6E2</accession>
<protein>
    <submittedName>
        <fullName evidence="4">Uncharacterized protein isoform X1</fullName>
    </submittedName>
</protein>
<dbReference type="Proteomes" id="UP001652661">
    <property type="component" value="Chromosome X"/>
</dbReference>
<feature type="region of interest" description="Disordered" evidence="1">
    <location>
        <begin position="256"/>
        <end position="308"/>
    </location>
</feature>
<evidence type="ECO:0000256" key="1">
    <source>
        <dbReference type="SAM" id="MobiDB-lite"/>
    </source>
</evidence>
<keyword evidence="3" id="KW-1185">Reference proteome</keyword>
<dbReference type="PROSITE" id="PS51029">
    <property type="entry name" value="MADF"/>
    <property type="match status" value="1"/>
</dbReference>
<evidence type="ECO:0000313" key="4">
    <source>
        <dbReference type="RefSeq" id="XP_017030789.1"/>
    </source>
</evidence>
<sequence length="379" mass="44764">MSQHSNTSIEVWREFFKLYRSMPELWLVRSKPYRNRRLKNESYGQLLTLMRQIESNANIHTLKRKINNFRTSYRRELRKVLRSGHSYVPNLWYFKDLDFLCDLETSDLQDDSMMQKESETEMDLEPDSLAQDNTEEYQPQTSNELGNLERVQLKVENTENMGVGEINEVSSSGLENQHHYNQVLVHHINHIGTDTEDDEIFAGSFEKEEDVLGGMEPGSEGEAEPEQYIDTEADPDHDLESEPIIAVRHRTNLKENNDFHDSREGHDLNKSLRSTTTLRNKRRRNSNASDYDDSRNQQGKRQRVTEELSLDRNRDWDRDRVIDRESDNECELIGKRMAAHFRNMRTDQRLFAERIISEVLVFGRMNRLSFDSQFIPDRK</sequence>
<dbReference type="PANTHER" id="PTHR21505">
    <property type="entry name" value="MADF DOMAIN-CONTAINING PROTEIN-RELATED"/>
    <property type="match status" value="1"/>
</dbReference>
<dbReference type="RefSeq" id="XP_017030789.1">
    <property type="nucleotide sequence ID" value="XM_017175300.3"/>
</dbReference>
<gene>
    <name evidence="4" type="primary">LOC108080517</name>
</gene>
<dbReference type="GeneID" id="108080517"/>
<dbReference type="Pfam" id="PF10545">
    <property type="entry name" value="MADF_DNA_bdg"/>
    <property type="match status" value="1"/>
</dbReference>